<comment type="caution">
    <text evidence="1">The sequence shown here is derived from an EMBL/GenBank/DDBJ whole genome shotgun (WGS) entry which is preliminary data.</text>
</comment>
<sequence>MRFTPVLHSLFDKYKLFAARVAFSKLTTCYFVFSVVHCIIQIALQGHAFSTNAKAATFLWDVVVQGNAKVHGVLSFGTDLRVCDSVENALSHGSCQLVWNGNSTKSTQSTPLSSSIISTYSKTSTLVPPSSLPPATTSLIRTVTSTSLPVSRSSSFPSLTPSHTRPSVPAPTPSPGEPVLVGNKNSDEAEEPEIVVLRRRSQEGLGKIHAINENGETVVQIDGLGHTGTNVVLGRKCLISLNWPATTLDNTKREDIVFIAFQIWVLGMSTVAILNESIPHVIASLFTHMVATGWGTFQIIHTNQFRTSFSSLITNGACGVNLLPAYWGPRRSAEISSLTLNVLALLIGIILSWRLTKAFGWRTFKRMGASMQIRSQYRAVLILSVIIQLALFFIVASAGLWLDQLVNGVVSQIATHKVLYEVLAVLVLVLLIPWLALGWISVRKEQRVLMAVFLGMSTLYLASWGAMFASASFRWTFLVWRFFSLVASTSVLLAFSALITGIVCRLGFGMGLPEHLSKTRHTEDEDTLFTPYMRDDISEISTEKVGFPPLGYPVPTFSVAFRSNDEEDPLEKSQAPNPHMGPRFFYGSLAPSNQQAVIKPPPAHTRQQSQTSNCATTHLYRYDSGASNHSRTDSDTSVESNIGRSGSGRKRWVIE</sequence>
<gene>
    <name evidence="1" type="ORF">BDM02DRAFT_3267747</name>
</gene>
<organism evidence="1 2">
    <name type="scientific">Thelephora ganbajun</name>
    <name type="common">Ganba fungus</name>
    <dbReference type="NCBI Taxonomy" id="370292"/>
    <lineage>
        <taxon>Eukaryota</taxon>
        <taxon>Fungi</taxon>
        <taxon>Dikarya</taxon>
        <taxon>Basidiomycota</taxon>
        <taxon>Agaricomycotina</taxon>
        <taxon>Agaricomycetes</taxon>
        <taxon>Thelephorales</taxon>
        <taxon>Thelephoraceae</taxon>
        <taxon>Thelephora</taxon>
    </lineage>
</organism>
<keyword evidence="2" id="KW-1185">Reference proteome</keyword>
<evidence type="ECO:0000313" key="1">
    <source>
        <dbReference type="EMBL" id="KAF9650714.1"/>
    </source>
</evidence>
<reference evidence="1" key="2">
    <citation type="journal article" date="2020" name="Nat. Commun.">
        <title>Large-scale genome sequencing of mycorrhizal fungi provides insights into the early evolution of symbiotic traits.</title>
        <authorList>
            <person name="Miyauchi S."/>
            <person name="Kiss E."/>
            <person name="Kuo A."/>
            <person name="Drula E."/>
            <person name="Kohler A."/>
            <person name="Sanchez-Garcia M."/>
            <person name="Morin E."/>
            <person name="Andreopoulos B."/>
            <person name="Barry K.W."/>
            <person name="Bonito G."/>
            <person name="Buee M."/>
            <person name="Carver A."/>
            <person name="Chen C."/>
            <person name="Cichocki N."/>
            <person name="Clum A."/>
            <person name="Culley D."/>
            <person name="Crous P.W."/>
            <person name="Fauchery L."/>
            <person name="Girlanda M."/>
            <person name="Hayes R.D."/>
            <person name="Keri Z."/>
            <person name="LaButti K."/>
            <person name="Lipzen A."/>
            <person name="Lombard V."/>
            <person name="Magnuson J."/>
            <person name="Maillard F."/>
            <person name="Murat C."/>
            <person name="Nolan M."/>
            <person name="Ohm R.A."/>
            <person name="Pangilinan J."/>
            <person name="Pereira M.F."/>
            <person name="Perotto S."/>
            <person name="Peter M."/>
            <person name="Pfister S."/>
            <person name="Riley R."/>
            <person name="Sitrit Y."/>
            <person name="Stielow J.B."/>
            <person name="Szollosi G."/>
            <person name="Zifcakova L."/>
            <person name="Stursova M."/>
            <person name="Spatafora J.W."/>
            <person name="Tedersoo L."/>
            <person name="Vaario L.M."/>
            <person name="Yamada A."/>
            <person name="Yan M."/>
            <person name="Wang P."/>
            <person name="Xu J."/>
            <person name="Bruns T."/>
            <person name="Baldrian P."/>
            <person name="Vilgalys R."/>
            <person name="Dunand C."/>
            <person name="Henrissat B."/>
            <person name="Grigoriev I.V."/>
            <person name="Hibbett D."/>
            <person name="Nagy L.G."/>
            <person name="Martin F.M."/>
        </authorList>
    </citation>
    <scope>NUCLEOTIDE SEQUENCE</scope>
    <source>
        <strain evidence="1">P2</strain>
    </source>
</reference>
<name>A0ACB6ZMD8_THEGA</name>
<reference evidence="1" key="1">
    <citation type="submission" date="2019-10" db="EMBL/GenBank/DDBJ databases">
        <authorList>
            <consortium name="DOE Joint Genome Institute"/>
            <person name="Kuo A."/>
            <person name="Miyauchi S."/>
            <person name="Kiss E."/>
            <person name="Drula E."/>
            <person name="Kohler A."/>
            <person name="Sanchez-Garcia M."/>
            <person name="Andreopoulos B."/>
            <person name="Barry K.W."/>
            <person name="Bonito G."/>
            <person name="Buee M."/>
            <person name="Carver A."/>
            <person name="Chen C."/>
            <person name="Cichocki N."/>
            <person name="Clum A."/>
            <person name="Culley D."/>
            <person name="Crous P.W."/>
            <person name="Fauchery L."/>
            <person name="Girlanda M."/>
            <person name="Hayes R."/>
            <person name="Keri Z."/>
            <person name="Labutti K."/>
            <person name="Lipzen A."/>
            <person name="Lombard V."/>
            <person name="Magnuson J."/>
            <person name="Maillard F."/>
            <person name="Morin E."/>
            <person name="Murat C."/>
            <person name="Nolan M."/>
            <person name="Ohm R."/>
            <person name="Pangilinan J."/>
            <person name="Pereira M."/>
            <person name="Perotto S."/>
            <person name="Peter M."/>
            <person name="Riley R."/>
            <person name="Sitrit Y."/>
            <person name="Stielow B."/>
            <person name="Szollosi G."/>
            <person name="Zifcakova L."/>
            <person name="Stursova M."/>
            <person name="Spatafora J.W."/>
            <person name="Tedersoo L."/>
            <person name="Vaario L.-M."/>
            <person name="Yamada A."/>
            <person name="Yan M."/>
            <person name="Wang P."/>
            <person name="Xu J."/>
            <person name="Bruns T."/>
            <person name="Baldrian P."/>
            <person name="Vilgalys R."/>
            <person name="Henrissat B."/>
            <person name="Grigoriev I.V."/>
            <person name="Hibbett D."/>
            <person name="Nagy L.G."/>
            <person name="Martin F.M."/>
        </authorList>
    </citation>
    <scope>NUCLEOTIDE SEQUENCE</scope>
    <source>
        <strain evidence="1">P2</strain>
    </source>
</reference>
<proteinExistence type="predicted"/>
<accession>A0ACB6ZMD8</accession>
<dbReference type="EMBL" id="MU117982">
    <property type="protein sequence ID" value="KAF9650714.1"/>
    <property type="molecule type" value="Genomic_DNA"/>
</dbReference>
<protein>
    <submittedName>
        <fullName evidence="1">Uncharacterized protein</fullName>
    </submittedName>
</protein>
<dbReference type="Proteomes" id="UP000886501">
    <property type="component" value="Unassembled WGS sequence"/>
</dbReference>
<evidence type="ECO:0000313" key="2">
    <source>
        <dbReference type="Proteomes" id="UP000886501"/>
    </source>
</evidence>